<protein>
    <recommendedName>
        <fullName evidence="7">RDD domain-containing protein</fullName>
    </recommendedName>
</protein>
<keyword evidence="5 6" id="KW-0472">Membrane</keyword>
<feature type="domain" description="RDD" evidence="7">
    <location>
        <begin position="23"/>
        <end position="145"/>
    </location>
</feature>
<evidence type="ECO:0000313" key="8">
    <source>
        <dbReference type="EMBL" id="OQP54797.1"/>
    </source>
</evidence>
<keyword evidence="9" id="KW-1185">Reference proteome</keyword>
<sequence length="164" mass="18235">MDYQDQTDLLQEEQNELGYVDPAGRGLRLANYLIDQIVLMVLINIITVAWTVIAKATGGVDPQKYLGADAVMTLNMNVLLVRAAMSLLITMIYYTVCETAMNGRTIGKLSTNTIAITQDGTPFTFKHALVRSICRAIPFELFSGLGYMPWHDSISKTAVVRKTW</sequence>
<evidence type="ECO:0000256" key="6">
    <source>
        <dbReference type="SAM" id="Phobius"/>
    </source>
</evidence>
<keyword evidence="4 6" id="KW-1133">Transmembrane helix</keyword>
<dbReference type="Proteomes" id="UP000192277">
    <property type="component" value="Unassembled WGS sequence"/>
</dbReference>
<keyword evidence="2" id="KW-1003">Cell membrane</keyword>
<evidence type="ECO:0000256" key="1">
    <source>
        <dbReference type="ARBA" id="ARBA00004651"/>
    </source>
</evidence>
<evidence type="ECO:0000256" key="5">
    <source>
        <dbReference type="ARBA" id="ARBA00023136"/>
    </source>
</evidence>
<dbReference type="EMBL" id="LWBO01000001">
    <property type="protein sequence ID" value="OQP54797.1"/>
    <property type="molecule type" value="Genomic_DNA"/>
</dbReference>
<name>A0ABX3P4T9_9BACT</name>
<dbReference type="Pfam" id="PF06271">
    <property type="entry name" value="RDD"/>
    <property type="match status" value="1"/>
</dbReference>
<accession>A0ABX3P4T9</accession>
<evidence type="ECO:0000313" key="9">
    <source>
        <dbReference type="Proteomes" id="UP000192277"/>
    </source>
</evidence>
<dbReference type="RefSeq" id="WP_014222330.1">
    <property type="nucleotide sequence ID" value="NZ_LWBO01000001.1"/>
</dbReference>
<evidence type="ECO:0000256" key="4">
    <source>
        <dbReference type="ARBA" id="ARBA00022989"/>
    </source>
</evidence>
<dbReference type="PANTHER" id="PTHR36115:SF4">
    <property type="entry name" value="MEMBRANE PROTEIN"/>
    <property type="match status" value="1"/>
</dbReference>
<feature type="transmembrane region" description="Helical" evidence="6">
    <location>
        <begin position="74"/>
        <end position="96"/>
    </location>
</feature>
<organism evidence="8 9">
    <name type="scientific">Niastella koreensis</name>
    <dbReference type="NCBI Taxonomy" id="354356"/>
    <lineage>
        <taxon>Bacteria</taxon>
        <taxon>Pseudomonadati</taxon>
        <taxon>Bacteroidota</taxon>
        <taxon>Chitinophagia</taxon>
        <taxon>Chitinophagales</taxon>
        <taxon>Chitinophagaceae</taxon>
        <taxon>Niastella</taxon>
    </lineage>
</organism>
<reference evidence="8 9" key="1">
    <citation type="submission" date="2016-04" db="EMBL/GenBank/DDBJ databases">
        <authorList>
            <person name="Chen L."/>
            <person name="Zhuang W."/>
            <person name="Wang G."/>
        </authorList>
    </citation>
    <scope>NUCLEOTIDE SEQUENCE [LARGE SCALE GENOMIC DNA]</scope>
    <source>
        <strain evidence="9">GR20</strain>
    </source>
</reference>
<dbReference type="InterPro" id="IPR051791">
    <property type="entry name" value="Pra-immunoreactive"/>
</dbReference>
<comment type="subcellular location">
    <subcellularLocation>
        <location evidence="1">Cell membrane</location>
        <topology evidence="1">Multi-pass membrane protein</topology>
    </subcellularLocation>
</comment>
<comment type="caution">
    <text evidence="8">The sequence shown here is derived from an EMBL/GenBank/DDBJ whole genome shotgun (WGS) entry which is preliminary data.</text>
</comment>
<evidence type="ECO:0000256" key="3">
    <source>
        <dbReference type="ARBA" id="ARBA00022692"/>
    </source>
</evidence>
<proteinExistence type="predicted"/>
<dbReference type="PANTHER" id="PTHR36115">
    <property type="entry name" value="PROLINE-RICH ANTIGEN HOMOLOG-RELATED"/>
    <property type="match status" value="1"/>
</dbReference>
<feature type="transmembrane region" description="Helical" evidence="6">
    <location>
        <begin position="32"/>
        <end position="54"/>
    </location>
</feature>
<evidence type="ECO:0000259" key="7">
    <source>
        <dbReference type="Pfam" id="PF06271"/>
    </source>
</evidence>
<dbReference type="InterPro" id="IPR010432">
    <property type="entry name" value="RDD"/>
</dbReference>
<gene>
    <name evidence="8" type="ORF">A4D02_00260</name>
</gene>
<keyword evidence="3 6" id="KW-0812">Transmembrane</keyword>
<evidence type="ECO:0000256" key="2">
    <source>
        <dbReference type="ARBA" id="ARBA00022475"/>
    </source>
</evidence>